<organism evidence="2 3">
    <name type="scientific">Flaviflexus ciconiae</name>
    <dbReference type="NCBI Taxonomy" id="2496867"/>
    <lineage>
        <taxon>Bacteria</taxon>
        <taxon>Bacillati</taxon>
        <taxon>Actinomycetota</taxon>
        <taxon>Actinomycetes</taxon>
        <taxon>Actinomycetales</taxon>
        <taxon>Actinomycetaceae</taxon>
        <taxon>Flaviflexus</taxon>
    </lineage>
</organism>
<evidence type="ECO:0000313" key="2">
    <source>
        <dbReference type="EMBL" id="AZQ76669.1"/>
    </source>
</evidence>
<gene>
    <name evidence="2" type="ORF">EJ997_04240</name>
</gene>
<evidence type="ECO:0000256" key="1">
    <source>
        <dbReference type="SAM" id="Phobius"/>
    </source>
</evidence>
<protein>
    <submittedName>
        <fullName evidence="2">Uncharacterized protein</fullName>
    </submittedName>
</protein>
<proteinExistence type="predicted"/>
<dbReference type="AlphaFoldDB" id="A0A3Q9G648"/>
<reference evidence="2 3" key="1">
    <citation type="submission" date="2018-12" db="EMBL/GenBank/DDBJ databases">
        <title>Complete genome sequence of Flaviflexus sp. H23T48.</title>
        <authorList>
            <person name="Bae J.-W."/>
            <person name="Lee J.-Y."/>
        </authorList>
    </citation>
    <scope>NUCLEOTIDE SEQUENCE [LARGE SCALE GENOMIC DNA]</scope>
    <source>
        <strain evidence="2 3">H23T48</strain>
    </source>
</reference>
<evidence type="ECO:0000313" key="3">
    <source>
        <dbReference type="Proteomes" id="UP000280344"/>
    </source>
</evidence>
<keyword evidence="1" id="KW-0812">Transmembrane</keyword>
<name>A0A3Q9G648_9ACTO</name>
<keyword evidence="1" id="KW-0472">Membrane</keyword>
<sequence>MSRIIEAHAYAQQFEASHETVDGSKDINASAILSFLALMFIVAVAGLFLNLPIVTLIASAVALGTIITAAVKNAQYNA</sequence>
<keyword evidence="3" id="KW-1185">Reference proteome</keyword>
<dbReference type="RefSeq" id="WP_126703477.1">
    <property type="nucleotide sequence ID" value="NZ_CP034593.1"/>
</dbReference>
<accession>A0A3Q9G648</accession>
<dbReference type="Proteomes" id="UP000280344">
    <property type="component" value="Chromosome"/>
</dbReference>
<feature type="transmembrane region" description="Helical" evidence="1">
    <location>
        <begin position="27"/>
        <end position="47"/>
    </location>
</feature>
<keyword evidence="1" id="KW-1133">Transmembrane helix</keyword>
<dbReference type="EMBL" id="CP034593">
    <property type="protein sequence ID" value="AZQ76669.1"/>
    <property type="molecule type" value="Genomic_DNA"/>
</dbReference>
<feature type="transmembrane region" description="Helical" evidence="1">
    <location>
        <begin position="53"/>
        <end position="71"/>
    </location>
</feature>
<dbReference type="KEGG" id="flh:EJ997_04240"/>